<dbReference type="GO" id="GO:0004252">
    <property type="term" value="F:serine-type endopeptidase activity"/>
    <property type="evidence" value="ECO:0007669"/>
    <property type="project" value="InterPro"/>
</dbReference>
<evidence type="ECO:0000256" key="3">
    <source>
        <dbReference type="ARBA" id="ARBA00009370"/>
    </source>
</evidence>
<dbReference type="InterPro" id="IPR019533">
    <property type="entry name" value="Peptidase_S26"/>
</dbReference>
<comment type="subcellular location">
    <subcellularLocation>
        <location evidence="2">Cell membrane</location>
        <topology evidence="2">Single-pass type II membrane protein</topology>
    </subcellularLocation>
    <subcellularLocation>
        <location evidence="7">Membrane</location>
        <topology evidence="7">Single-pass type II membrane protein</topology>
    </subcellularLocation>
</comment>
<dbReference type="EMBL" id="FQZB01000005">
    <property type="protein sequence ID" value="SHI97554.1"/>
    <property type="molecule type" value="Genomic_DNA"/>
</dbReference>
<dbReference type="Proteomes" id="UP000184310">
    <property type="component" value="Unassembled WGS sequence"/>
</dbReference>
<evidence type="ECO:0000313" key="10">
    <source>
        <dbReference type="Proteomes" id="UP000184310"/>
    </source>
</evidence>
<comment type="catalytic activity">
    <reaction evidence="1 7">
        <text>Cleavage of hydrophobic, N-terminal signal or leader sequences from secreted and periplasmic proteins.</text>
        <dbReference type="EC" id="3.4.21.89"/>
    </reaction>
</comment>
<dbReference type="PROSITE" id="PS00761">
    <property type="entry name" value="SPASE_I_3"/>
    <property type="match status" value="1"/>
</dbReference>
<name>A0A1M6FIR6_9CLOT</name>
<dbReference type="PANTHER" id="PTHR43390">
    <property type="entry name" value="SIGNAL PEPTIDASE I"/>
    <property type="match status" value="1"/>
</dbReference>
<dbReference type="GO" id="GO:0009003">
    <property type="term" value="F:signal peptidase activity"/>
    <property type="evidence" value="ECO:0007669"/>
    <property type="project" value="UniProtKB-EC"/>
</dbReference>
<dbReference type="GO" id="GO:0006465">
    <property type="term" value="P:signal peptide processing"/>
    <property type="evidence" value="ECO:0007669"/>
    <property type="project" value="InterPro"/>
</dbReference>
<evidence type="ECO:0000256" key="7">
    <source>
        <dbReference type="RuleBase" id="RU362042"/>
    </source>
</evidence>
<dbReference type="GO" id="GO:0005886">
    <property type="term" value="C:plasma membrane"/>
    <property type="evidence" value="ECO:0007669"/>
    <property type="project" value="UniProtKB-SubCell"/>
</dbReference>
<dbReference type="PANTHER" id="PTHR43390:SF1">
    <property type="entry name" value="CHLOROPLAST PROCESSING PEPTIDASE"/>
    <property type="match status" value="1"/>
</dbReference>
<dbReference type="Pfam" id="PF10502">
    <property type="entry name" value="Peptidase_S26"/>
    <property type="match status" value="1"/>
</dbReference>
<evidence type="ECO:0000256" key="4">
    <source>
        <dbReference type="ARBA" id="ARBA00013208"/>
    </source>
</evidence>
<organism evidence="9 10">
    <name type="scientific">Clostridium cavendishii DSM 21758</name>
    <dbReference type="NCBI Taxonomy" id="1121302"/>
    <lineage>
        <taxon>Bacteria</taxon>
        <taxon>Bacillati</taxon>
        <taxon>Bacillota</taxon>
        <taxon>Clostridia</taxon>
        <taxon>Eubacteriales</taxon>
        <taxon>Clostridiaceae</taxon>
        <taxon>Clostridium</taxon>
    </lineage>
</organism>
<feature type="active site" evidence="6">
    <location>
        <position position="108"/>
    </location>
</feature>
<dbReference type="InterPro" id="IPR019758">
    <property type="entry name" value="Pept_S26A_signal_pept_1_CS"/>
</dbReference>
<evidence type="ECO:0000256" key="6">
    <source>
        <dbReference type="PIRSR" id="PIRSR600223-1"/>
    </source>
</evidence>
<dbReference type="SUPFAM" id="SSF51306">
    <property type="entry name" value="LexA/Signal peptidase"/>
    <property type="match status" value="1"/>
</dbReference>
<feature type="active site" evidence="6">
    <location>
        <position position="43"/>
    </location>
</feature>
<dbReference type="CDD" id="cd06530">
    <property type="entry name" value="S26_SPase_I"/>
    <property type="match status" value="1"/>
</dbReference>
<evidence type="ECO:0000256" key="1">
    <source>
        <dbReference type="ARBA" id="ARBA00000677"/>
    </source>
</evidence>
<dbReference type="InterPro" id="IPR000223">
    <property type="entry name" value="Pept_S26A_signal_pept_1"/>
</dbReference>
<evidence type="ECO:0000256" key="5">
    <source>
        <dbReference type="ARBA" id="ARBA00022801"/>
    </source>
</evidence>
<feature type="domain" description="Peptidase S26" evidence="8">
    <location>
        <begin position="14"/>
        <end position="189"/>
    </location>
</feature>
<comment type="similarity">
    <text evidence="3 7">Belongs to the peptidase S26 family.</text>
</comment>
<keyword evidence="7" id="KW-0645">Protease</keyword>
<proteinExistence type="inferred from homology"/>
<accession>A0A1M6FIR6</accession>
<sequence>MKIENKKVLDEVRSIVLSLFGTLILVVTLNTKVFANVTVEQCSMENTLIGGDTLILNKLCFKPKQGDIVVFLNKIQKSSFFDDFRIYFTDLKERKNEKNNKTNVRFIKRVIGVENDEIDIKDGFVYVNGKKLKEEYIKTETIPREIKFPLRVPKNQIFVLGDNREVSSDSRDFGCISLNQLEGKAVFRLTPLKKSGFLK</sequence>
<dbReference type="AlphaFoldDB" id="A0A1M6FIR6"/>
<evidence type="ECO:0000313" key="9">
    <source>
        <dbReference type="EMBL" id="SHI97554.1"/>
    </source>
</evidence>
<protein>
    <recommendedName>
        <fullName evidence="4 7">Signal peptidase I</fullName>
        <ecNumber evidence="4 7">3.4.21.89</ecNumber>
    </recommendedName>
</protein>
<dbReference type="RefSeq" id="WP_084108396.1">
    <property type="nucleotide sequence ID" value="NZ_FQZB01000005.1"/>
</dbReference>
<keyword evidence="5 7" id="KW-0378">Hydrolase</keyword>
<evidence type="ECO:0000259" key="8">
    <source>
        <dbReference type="Pfam" id="PF10502"/>
    </source>
</evidence>
<dbReference type="InterPro" id="IPR036286">
    <property type="entry name" value="LexA/Signal_pep-like_sf"/>
</dbReference>
<dbReference type="PRINTS" id="PR00727">
    <property type="entry name" value="LEADERPTASE"/>
</dbReference>
<gene>
    <name evidence="9" type="ORF">SAMN02745163_01148</name>
</gene>
<evidence type="ECO:0000256" key="2">
    <source>
        <dbReference type="ARBA" id="ARBA00004401"/>
    </source>
</evidence>
<dbReference type="NCBIfam" id="TIGR02227">
    <property type="entry name" value="sigpep_I_bact"/>
    <property type="match status" value="1"/>
</dbReference>
<dbReference type="STRING" id="1121302.SAMN02745163_01148"/>
<reference evidence="9 10" key="1">
    <citation type="submission" date="2016-11" db="EMBL/GenBank/DDBJ databases">
        <authorList>
            <person name="Jaros S."/>
            <person name="Januszkiewicz K."/>
            <person name="Wedrychowicz H."/>
        </authorList>
    </citation>
    <scope>NUCLEOTIDE SEQUENCE [LARGE SCALE GENOMIC DNA]</scope>
    <source>
        <strain evidence="9 10">DSM 21758</strain>
    </source>
</reference>
<dbReference type="EC" id="3.4.21.89" evidence="4 7"/>
<dbReference type="Gene3D" id="2.10.109.10">
    <property type="entry name" value="Umud Fragment, subunit A"/>
    <property type="match status" value="1"/>
</dbReference>
<dbReference type="OrthoDB" id="9802919at2"/>
<keyword evidence="10" id="KW-1185">Reference proteome</keyword>